<gene>
    <name evidence="2" type="ORF">Ssi02_17310</name>
</gene>
<evidence type="ECO:0000313" key="3">
    <source>
        <dbReference type="Proteomes" id="UP000606172"/>
    </source>
</evidence>
<feature type="compositionally biased region" description="Basic and acidic residues" evidence="1">
    <location>
        <begin position="1"/>
        <end position="16"/>
    </location>
</feature>
<dbReference type="EMBL" id="BOOW01000010">
    <property type="protein sequence ID" value="GII91500.1"/>
    <property type="molecule type" value="Genomic_DNA"/>
</dbReference>
<proteinExistence type="predicted"/>
<comment type="caution">
    <text evidence="2">The sequence shown here is derived from an EMBL/GenBank/DDBJ whole genome shotgun (WGS) entry which is preliminary data.</text>
</comment>
<dbReference type="AlphaFoldDB" id="A0A919V415"/>
<dbReference type="Proteomes" id="UP000606172">
    <property type="component" value="Unassembled WGS sequence"/>
</dbReference>
<name>A0A919V415_9ACTN</name>
<protein>
    <submittedName>
        <fullName evidence="2">Uncharacterized protein</fullName>
    </submittedName>
</protein>
<reference evidence="2" key="1">
    <citation type="submission" date="2021-01" db="EMBL/GenBank/DDBJ databases">
        <title>Whole genome shotgun sequence of Sinosporangium siamense NBRC 109515.</title>
        <authorList>
            <person name="Komaki H."/>
            <person name="Tamura T."/>
        </authorList>
    </citation>
    <scope>NUCLEOTIDE SEQUENCE</scope>
    <source>
        <strain evidence="2">NBRC 109515</strain>
    </source>
</reference>
<evidence type="ECO:0000256" key="1">
    <source>
        <dbReference type="SAM" id="MobiDB-lite"/>
    </source>
</evidence>
<keyword evidence="3" id="KW-1185">Reference proteome</keyword>
<organism evidence="2 3">
    <name type="scientific">Sinosporangium siamense</name>
    <dbReference type="NCBI Taxonomy" id="1367973"/>
    <lineage>
        <taxon>Bacteria</taxon>
        <taxon>Bacillati</taxon>
        <taxon>Actinomycetota</taxon>
        <taxon>Actinomycetes</taxon>
        <taxon>Streptosporangiales</taxon>
        <taxon>Streptosporangiaceae</taxon>
        <taxon>Sinosporangium</taxon>
    </lineage>
</organism>
<feature type="region of interest" description="Disordered" evidence="1">
    <location>
        <begin position="1"/>
        <end position="44"/>
    </location>
</feature>
<sequence>MSRRPLHPDQIRDLHLDAAQPGQVTVTDMEDPHPASLPEKIPSPQIHPAAGAALIGGSAGAEGRG</sequence>
<accession>A0A919V415</accession>
<evidence type="ECO:0000313" key="2">
    <source>
        <dbReference type="EMBL" id="GII91500.1"/>
    </source>
</evidence>